<dbReference type="Proteomes" id="UP000294613">
    <property type="component" value="Unassembled WGS sequence"/>
</dbReference>
<dbReference type="Proteomes" id="UP000702954">
    <property type="component" value="Unassembled WGS sequence"/>
</dbReference>
<dbReference type="GO" id="GO:0031388">
    <property type="term" value="P:organic acid phosphorylation"/>
    <property type="evidence" value="ECO:0007669"/>
    <property type="project" value="UniProtKB-UniRule"/>
</dbReference>
<dbReference type="GO" id="GO:0008887">
    <property type="term" value="F:glycerate kinase activity"/>
    <property type="evidence" value="ECO:0007669"/>
    <property type="project" value="UniProtKB-UniRule"/>
</dbReference>
<protein>
    <submittedName>
        <fullName evidence="6">Glycerate kinase</fullName>
    </submittedName>
</protein>
<dbReference type="InterPro" id="IPR004381">
    <property type="entry name" value="Glycerate_kinase"/>
</dbReference>
<gene>
    <name evidence="5" type="primary">glxK</name>
    <name evidence="6" type="ORF">EDD74_1148</name>
    <name evidence="5" type="ORF">FAEUMB_11800</name>
</gene>
<keyword evidence="3 4" id="KW-0418">Kinase</keyword>
<reference evidence="6 7" key="2">
    <citation type="submission" date="2019-03" db="EMBL/GenBank/DDBJ databases">
        <title>Genomic Encyclopedia of Type Strains, Phase IV (KMG-IV): sequencing the most valuable type-strain genomes for metagenomic binning, comparative biology and taxonomic classification.</title>
        <authorList>
            <person name="Goeker M."/>
        </authorList>
    </citation>
    <scope>NUCLEOTIDE SEQUENCE [LARGE SCALE GENOMIC DNA]</scope>
    <source>
        <strain evidence="6 7">DSM 103426</strain>
    </source>
</reference>
<dbReference type="EMBL" id="SLZV01000014">
    <property type="protein sequence ID" value="TCS67776.1"/>
    <property type="molecule type" value="Genomic_DNA"/>
</dbReference>
<keyword evidence="2 4" id="KW-0808">Transferase</keyword>
<dbReference type="InterPro" id="IPR018197">
    <property type="entry name" value="Glycerate_kinase_RE-like"/>
</dbReference>
<proteinExistence type="inferred from homology"/>
<evidence type="ECO:0000256" key="2">
    <source>
        <dbReference type="ARBA" id="ARBA00022679"/>
    </source>
</evidence>
<name>A0A4R3JMV6_9FIRM</name>
<comment type="similarity">
    <text evidence="1 4">Belongs to the glycerate kinase type-1 family.</text>
</comment>
<comment type="caution">
    <text evidence="6">The sequence shown here is derived from an EMBL/GenBank/DDBJ whole genome shotgun (WGS) entry which is preliminary data.</text>
</comment>
<accession>A0A4R3JMV6</accession>
<organism evidence="6 7">
    <name type="scientific">Faecalimonas umbilicata</name>
    <dbReference type="NCBI Taxonomy" id="1912855"/>
    <lineage>
        <taxon>Bacteria</taxon>
        <taxon>Bacillati</taxon>
        <taxon>Bacillota</taxon>
        <taxon>Clostridia</taxon>
        <taxon>Lachnospirales</taxon>
        <taxon>Lachnospiraceae</taxon>
        <taxon>Faecalimonas</taxon>
    </lineage>
</organism>
<dbReference type="PIRSF" id="PIRSF006078">
    <property type="entry name" value="GlxK"/>
    <property type="match status" value="1"/>
</dbReference>
<evidence type="ECO:0000313" key="5">
    <source>
        <dbReference type="EMBL" id="GBU04639.1"/>
    </source>
</evidence>
<evidence type="ECO:0000256" key="4">
    <source>
        <dbReference type="PIRNR" id="PIRNR006078"/>
    </source>
</evidence>
<dbReference type="EMBL" id="BHEO01000005">
    <property type="protein sequence ID" value="GBU04639.1"/>
    <property type="molecule type" value="Genomic_DNA"/>
</dbReference>
<dbReference type="InterPro" id="IPR018193">
    <property type="entry name" value="Glyc_kinase_flavodox-like_fold"/>
</dbReference>
<dbReference type="AlphaFoldDB" id="A0A4R3JMV6"/>
<evidence type="ECO:0000313" key="8">
    <source>
        <dbReference type="Proteomes" id="UP000702954"/>
    </source>
</evidence>
<evidence type="ECO:0000313" key="6">
    <source>
        <dbReference type="EMBL" id="TCS67776.1"/>
    </source>
</evidence>
<dbReference type="NCBIfam" id="TIGR00045">
    <property type="entry name" value="glycerate kinase"/>
    <property type="match status" value="1"/>
</dbReference>
<keyword evidence="8" id="KW-1185">Reference proteome</keyword>
<evidence type="ECO:0000313" key="7">
    <source>
        <dbReference type="Proteomes" id="UP000294613"/>
    </source>
</evidence>
<evidence type="ECO:0000256" key="3">
    <source>
        <dbReference type="ARBA" id="ARBA00022777"/>
    </source>
</evidence>
<dbReference type="RefSeq" id="WP_116441457.1">
    <property type="nucleotide sequence ID" value="NZ_BHEO01000005.1"/>
</dbReference>
<dbReference type="Gene3D" id="3.90.1510.10">
    <property type="entry name" value="Glycerate kinase, domain 2"/>
    <property type="match status" value="1"/>
</dbReference>
<dbReference type="Pfam" id="PF02595">
    <property type="entry name" value="Gly_kinase"/>
    <property type="match status" value="1"/>
</dbReference>
<dbReference type="Gene3D" id="3.40.50.10350">
    <property type="entry name" value="Glycerate kinase, domain 1"/>
    <property type="match status" value="1"/>
</dbReference>
<evidence type="ECO:0000256" key="1">
    <source>
        <dbReference type="ARBA" id="ARBA00006284"/>
    </source>
</evidence>
<dbReference type="InterPro" id="IPR036129">
    <property type="entry name" value="Glycerate_kinase_sf"/>
</dbReference>
<dbReference type="SUPFAM" id="SSF110738">
    <property type="entry name" value="Glycerate kinase I"/>
    <property type="match status" value="1"/>
</dbReference>
<dbReference type="PANTHER" id="PTHR21599">
    <property type="entry name" value="GLYCERATE KINASE"/>
    <property type="match status" value="1"/>
</dbReference>
<dbReference type="PANTHER" id="PTHR21599:SF0">
    <property type="entry name" value="GLYCERATE KINASE"/>
    <property type="match status" value="1"/>
</dbReference>
<reference evidence="5 8" key="1">
    <citation type="journal article" date="2018" name="Int. J. Syst. Evol. Microbiol.">
        <title>Draft Genome Sequence of Faecalimonas umbilicata JCM 30896T, an Acetate-Producing Bacterium Isolated from Human Feces.</title>
        <authorList>
            <person name="Sakamoto M."/>
            <person name="Ikeyama N."/>
            <person name="Yuki M."/>
            <person name="Ohkuma M."/>
        </authorList>
    </citation>
    <scope>NUCLEOTIDE SEQUENCE [LARGE SCALE GENOMIC DNA]</scope>
    <source>
        <strain evidence="5 8">EGH7</strain>
    </source>
</reference>
<sequence>MKKIVIIPDSFKGTISSQEAGRIIEEEAKKRWPDVETVRMEIADGGEGSVDAFLSVLDGEKKQVKVRGPYGEQVESFYGKIKETAVIEMAAAAGLPLAGERLNAGEATTYGVGELILDALQGGVKKIILGLGGSATNEGGAGALAALGVKFLNERGEEFIPVGNTLHCIKKIDLSELDQRIKETEILVMCDVSTVLCGANGATAIFGPQKGVEPEDVSRLDDGLRHFAEKIYEVTGKEILQLEGGGAAGGMGAGIAAILGGKLMSGIDVMLDTITFEEVLKDTSMVITGEGKIDGQSSYGKVISGVAKRAKKYQVPVIALAGAVTEDADLLYEMGVSAMFGINRRALSFEELKATTKIDLRKTAESIFRLMDLSSKV</sequence>